<organism evidence="1 2">
    <name type="scientific">Cichorium intybus</name>
    <name type="common">Chicory</name>
    <dbReference type="NCBI Taxonomy" id="13427"/>
    <lineage>
        <taxon>Eukaryota</taxon>
        <taxon>Viridiplantae</taxon>
        <taxon>Streptophyta</taxon>
        <taxon>Embryophyta</taxon>
        <taxon>Tracheophyta</taxon>
        <taxon>Spermatophyta</taxon>
        <taxon>Magnoliopsida</taxon>
        <taxon>eudicotyledons</taxon>
        <taxon>Gunneridae</taxon>
        <taxon>Pentapetalae</taxon>
        <taxon>asterids</taxon>
        <taxon>campanulids</taxon>
        <taxon>Asterales</taxon>
        <taxon>Asteraceae</taxon>
        <taxon>Cichorioideae</taxon>
        <taxon>Cichorieae</taxon>
        <taxon>Cichoriinae</taxon>
        <taxon>Cichorium</taxon>
    </lineage>
</organism>
<protein>
    <submittedName>
        <fullName evidence="1">Uncharacterized protein</fullName>
    </submittedName>
</protein>
<proteinExistence type="predicted"/>
<evidence type="ECO:0000313" key="2">
    <source>
        <dbReference type="Proteomes" id="UP001055811"/>
    </source>
</evidence>
<name>A0ACB9BNX3_CICIN</name>
<sequence length="115" mass="13367">MGSEEERNRRLEDLLLEDNATESKRAAYWKSSREMVTSRHGSTNGSQNEKENHDFRRLVAFEVGEALQELHLGFFMQWRVELAHDLDKKVSVSMKGNEGLSQPQPKSYTYRNYSA</sequence>
<keyword evidence="2" id="KW-1185">Reference proteome</keyword>
<dbReference type="Proteomes" id="UP001055811">
    <property type="component" value="Linkage Group LG06"/>
</dbReference>
<accession>A0ACB9BNX3</accession>
<reference evidence="2" key="1">
    <citation type="journal article" date="2022" name="Mol. Ecol. Resour.">
        <title>The genomes of chicory, endive, great burdock and yacon provide insights into Asteraceae palaeo-polyploidization history and plant inulin production.</title>
        <authorList>
            <person name="Fan W."/>
            <person name="Wang S."/>
            <person name="Wang H."/>
            <person name="Wang A."/>
            <person name="Jiang F."/>
            <person name="Liu H."/>
            <person name="Zhao H."/>
            <person name="Xu D."/>
            <person name="Zhang Y."/>
        </authorList>
    </citation>
    <scope>NUCLEOTIDE SEQUENCE [LARGE SCALE GENOMIC DNA]</scope>
    <source>
        <strain evidence="2">cv. Punajuju</strain>
    </source>
</reference>
<comment type="caution">
    <text evidence="1">The sequence shown here is derived from an EMBL/GenBank/DDBJ whole genome shotgun (WGS) entry which is preliminary data.</text>
</comment>
<reference evidence="1 2" key="2">
    <citation type="journal article" date="2022" name="Mol. Ecol. Resour.">
        <title>The genomes of chicory, endive, great burdock and yacon provide insights into Asteraceae paleo-polyploidization history and plant inulin production.</title>
        <authorList>
            <person name="Fan W."/>
            <person name="Wang S."/>
            <person name="Wang H."/>
            <person name="Wang A."/>
            <person name="Jiang F."/>
            <person name="Liu H."/>
            <person name="Zhao H."/>
            <person name="Xu D."/>
            <person name="Zhang Y."/>
        </authorList>
    </citation>
    <scope>NUCLEOTIDE SEQUENCE [LARGE SCALE GENOMIC DNA]</scope>
    <source>
        <strain evidence="2">cv. Punajuju</strain>
        <tissue evidence="1">Leaves</tissue>
    </source>
</reference>
<evidence type="ECO:0000313" key="1">
    <source>
        <dbReference type="EMBL" id="KAI3723716.1"/>
    </source>
</evidence>
<dbReference type="EMBL" id="CM042014">
    <property type="protein sequence ID" value="KAI3723716.1"/>
    <property type="molecule type" value="Genomic_DNA"/>
</dbReference>
<gene>
    <name evidence="1" type="ORF">L2E82_35473</name>
</gene>